<feature type="transmembrane region" description="Helical" evidence="17">
    <location>
        <begin position="143"/>
        <end position="164"/>
    </location>
</feature>
<comment type="caution">
    <text evidence="18">The sequence shown here is derived from an EMBL/GenBank/DDBJ whole genome shotgun (WGS) entry which is preliminary data.</text>
</comment>
<organism evidence="18 19">
    <name type="scientific">Desulfurobacterium indicum</name>
    <dbReference type="NCBI Taxonomy" id="1914305"/>
    <lineage>
        <taxon>Bacteria</taxon>
        <taxon>Pseudomonadati</taxon>
        <taxon>Aquificota</taxon>
        <taxon>Aquificia</taxon>
        <taxon>Desulfurobacteriales</taxon>
        <taxon>Desulfurobacteriaceae</taxon>
        <taxon>Desulfurobacterium</taxon>
    </lineage>
</organism>
<keyword evidence="12" id="KW-0594">Phospholipid biosynthesis</keyword>
<dbReference type="Gene3D" id="1.20.120.1760">
    <property type="match status" value="1"/>
</dbReference>
<gene>
    <name evidence="18" type="ORF">BLW93_05765</name>
</gene>
<dbReference type="AlphaFoldDB" id="A0A1R1MKJ6"/>
<keyword evidence="19" id="KW-1185">Reference proteome</keyword>
<evidence type="ECO:0000313" key="19">
    <source>
        <dbReference type="Proteomes" id="UP000187408"/>
    </source>
</evidence>
<evidence type="ECO:0000313" key="18">
    <source>
        <dbReference type="EMBL" id="OMH40338.1"/>
    </source>
</evidence>
<evidence type="ECO:0000256" key="11">
    <source>
        <dbReference type="ARBA" id="ARBA00023136"/>
    </source>
</evidence>
<dbReference type="InterPro" id="IPR050324">
    <property type="entry name" value="CDP-alcohol_PTase-I"/>
</dbReference>
<comment type="similarity">
    <text evidence="3 16">Belongs to the CDP-alcohol phosphatidyltransferase class-I family.</text>
</comment>
<evidence type="ECO:0000256" key="17">
    <source>
        <dbReference type="SAM" id="Phobius"/>
    </source>
</evidence>
<dbReference type="EC" id="2.7.8.5" evidence="4 15"/>
<evidence type="ECO:0000256" key="3">
    <source>
        <dbReference type="ARBA" id="ARBA00010441"/>
    </source>
</evidence>
<keyword evidence="13" id="KW-1208">Phospholipid metabolism</keyword>
<evidence type="ECO:0000256" key="8">
    <source>
        <dbReference type="ARBA" id="ARBA00022692"/>
    </source>
</evidence>
<comment type="catalytic activity">
    <reaction evidence="14">
        <text>a CDP-1,2-diacyl-sn-glycerol + sn-glycerol 3-phosphate = a 1,2-diacyl-sn-glycero-3-phospho-(1'-sn-glycero-3'-phosphate) + CMP + H(+)</text>
        <dbReference type="Rhea" id="RHEA:12593"/>
        <dbReference type="ChEBI" id="CHEBI:15378"/>
        <dbReference type="ChEBI" id="CHEBI:57597"/>
        <dbReference type="ChEBI" id="CHEBI:58332"/>
        <dbReference type="ChEBI" id="CHEBI:60110"/>
        <dbReference type="ChEBI" id="CHEBI:60377"/>
        <dbReference type="EC" id="2.7.8.5"/>
    </reaction>
</comment>
<dbReference type="GO" id="GO:0008444">
    <property type="term" value="F:CDP-diacylglycerol-glycerol-3-phosphate 3-phosphatidyltransferase activity"/>
    <property type="evidence" value="ECO:0007669"/>
    <property type="project" value="UniProtKB-UniRule"/>
</dbReference>
<dbReference type="PROSITE" id="PS00379">
    <property type="entry name" value="CDP_ALCOHOL_P_TRANSF"/>
    <property type="match status" value="1"/>
</dbReference>
<evidence type="ECO:0000256" key="12">
    <source>
        <dbReference type="ARBA" id="ARBA00023209"/>
    </source>
</evidence>
<keyword evidence="9 17" id="KW-1133">Transmembrane helix</keyword>
<dbReference type="InterPro" id="IPR043130">
    <property type="entry name" value="CDP-OH_PTrfase_TM_dom"/>
</dbReference>
<dbReference type="InterPro" id="IPR048254">
    <property type="entry name" value="CDP_ALCOHOL_P_TRANSF_CS"/>
</dbReference>
<dbReference type="EMBL" id="MOEN01000020">
    <property type="protein sequence ID" value="OMH40338.1"/>
    <property type="molecule type" value="Genomic_DNA"/>
</dbReference>
<dbReference type="GO" id="GO:0016020">
    <property type="term" value="C:membrane"/>
    <property type="evidence" value="ECO:0007669"/>
    <property type="project" value="UniProtKB-SubCell"/>
</dbReference>
<dbReference type="PANTHER" id="PTHR14269">
    <property type="entry name" value="CDP-DIACYLGLYCEROL--GLYCEROL-3-PHOSPHATE 3-PHOSPHATIDYLTRANSFERASE-RELATED"/>
    <property type="match status" value="1"/>
</dbReference>
<proteinExistence type="inferred from homology"/>
<evidence type="ECO:0000256" key="2">
    <source>
        <dbReference type="ARBA" id="ARBA00005042"/>
    </source>
</evidence>
<dbReference type="InterPro" id="IPR000462">
    <property type="entry name" value="CDP-OH_P_trans"/>
</dbReference>
<dbReference type="NCBIfam" id="TIGR00560">
    <property type="entry name" value="pgsA"/>
    <property type="match status" value="1"/>
</dbReference>
<evidence type="ECO:0000256" key="10">
    <source>
        <dbReference type="ARBA" id="ARBA00023098"/>
    </source>
</evidence>
<keyword evidence="11 17" id="KW-0472">Membrane</keyword>
<evidence type="ECO:0000256" key="15">
    <source>
        <dbReference type="NCBIfam" id="TIGR00560"/>
    </source>
</evidence>
<evidence type="ECO:0000256" key="5">
    <source>
        <dbReference type="ARBA" id="ARBA00014944"/>
    </source>
</evidence>
<comment type="pathway">
    <text evidence="2">Phospholipid metabolism; phosphatidylglycerol biosynthesis; phosphatidylglycerol from CDP-diacylglycerol: step 1/2.</text>
</comment>
<evidence type="ECO:0000256" key="6">
    <source>
        <dbReference type="ARBA" id="ARBA00022516"/>
    </source>
</evidence>
<dbReference type="PANTHER" id="PTHR14269:SF62">
    <property type="entry name" value="CDP-DIACYLGLYCEROL--GLYCEROL-3-PHOSPHATE 3-PHOSPHATIDYLTRANSFERASE 1, CHLOROPLASTIC"/>
    <property type="match status" value="1"/>
</dbReference>
<dbReference type="STRING" id="1914305.BLW93_05765"/>
<keyword evidence="8 17" id="KW-0812">Transmembrane</keyword>
<reference evidence="18 19" key="1">
    <citation type="submission" date="2016-10" db="EMBL/GenBank/DDBJ databases">
        <title>Genome sequence of a sulfur-reducing bacterium Desulfurobacterium indicum K6013.</title>
        <authorList>
            <person name="Cao J."/>
            <person name="Shao Z."/>
            <person name="Alain K."/>
            <person name="Jebbar M."/>
        </authorList>
    </citation>
    <scope>NUCLEOTIDE SEQUENCE [LARGE SCALE GENOMIC DNA]</scope>
    <source>
        <strain evidence="18 19">K6013</strain>
    </source>
</reference>
<keyword evidence="7 16" id="KW-0808">Transferase</keyword>
<protein>
    <recommendedName>
        <fullName evidence="5 15">CDP-diacylglycerol--glycerol-3-phosphate 3-phosphatidyltransferase</fullName>
        <ecNumber evidence="4 15">2.7.8.5</ecNumber>
    </recommendedName>
</protein>
<comment type="subcellular location">
    <subcellularLocation>
        <location evidence="1">Membrane</location>
        <topology evidence="1">Multi-pass membrane protein</topology>
    </subcellularLocation>
</comment>
<dbReference type="Proteomes" id="UP000187408">
    <property type="component" value="Unassembled WGS sequence"/>
</dbReference>
<dbReference type="Pfam" id="PF01066">
    <property type="entry name" value="CDP-OH_P_transf"/>
    <property type="match status" value="1"/>
</dbReference>
<dbReference type="GO" id="GO:0046474">
    <property type="term" value="P:glycerophospholipid biosynthetic process"/>
    <property type="evidence" value="ECO:0007669"/>
    <property type="project" value="TreeGrafter"/>
</dbReference>
<evidence type="ECO:0000256" key="14">
    <source>
        <dbReference type="ARBA" id="ARBA00048586"/>
    </source>
</evidence>
<keyword evidence="10" id="KW-0443">Lipid metabolism</keyword>
<evidence type="ECO:0000256" key="13">
    <source>
        <dbReference type="ARBA" id="ARBA00023264"/>
    </source>
</evidence>
<keyword evidence="6" id="KW-0444">Lipid biosynthesis</keyword>
<evidence type="ECO:0000256" key="9">
    <source>
        <dbReference type="ARBA" id="ARBA00022989"/>
    </source>
</evidence>
<dbReference type="InterPro" id="IPR004570">
    <property type="entry name" value="Phosphatidylglycerol_P_synth"/>
</dbReference>
<sequence length="172" mass="19056">MSSIPNTLTFLRMLFIPFIVLFIVEGMYMVSFVLFVLSSLTDFLDGYLARRMKSVTNFGKLLDPVADKILTSSVLIALTYKHLCDPFSVTAIVAREEAVTGLRAIAASKGKVLPAGNTGKLKTVFIMFSILLLLSGFKRYGEIFLIISAFIAVYSGAIYFYNFFRVSGEENG</sequence>
<evidence type="ECO:0000256" key="16">
    <source>
        <dbReference type="RuleBase" id="RU003750"/>
    </source>
</evidence>
<evidence type="ECO:0000256" key="1">
    <source>
        <dbReference type="ARBA" id="ARBA00004141"/>
    </source>
</evidence>
<feature type="transmembrane region" description="Helical" evidence="17">
    <location>
        <begin position="119"/>
        <end position="137"/>
    </location>
</feature>
<name>A0A1R1MKJ6_9BACT</name>
<evidence type="ECO:0000256" key="7">
    <source>
        <dbReference type="ARBA" id="ARBA00022679"/>
    </source>
</evidence>
<evidence type="ECO:0000256" key="4">
    <source>
        <dbReference type="ARBA" id="ARBA00013170"/>
    </source>
</evidence>
<accession>A0A1R1MKJ6</accession>
<dbReference type="PIRSF" id="PIRSF000847">
    <property type="entry name" value="Phos_ph_gly_syn"/>
    <property type="match status" value="1"/>
</dbReference>
<feature type="transmembrane region" description="Helical" evidence="17">
    <location>
        <begin position="15"/>
        <end position="44"/>
    </location>
</feature>